<protein>
    <submittedName>
        <fullName evidence="2">GNAT family N-acetyltransferase</fullName>
    </submittedName>
</protein>
<organism evidence="2 3">
    <name type="scientific">Siccirubricoccus soli</name>
    <dbReference type="NCBI Taxonomy" id="2899147"/>
    <lineage>
        <taxon>Bacteria</taxon>
        <taxon>Pseudomonadati</taxon>
        <taxon>Pseudomonadota</taxon>
        <taxon>Alphaproteobacteria</taxon>
        <taxon>Acetobacterales</taxon>
        <taxon>Roseomonadaceae</taxon>
        <taxon>Siccirubricoccus</taxon>
    </lineage>
</organism>
<dbReference type="InterPro" id="IPR038740">
    <property type="entry name" value="BioF2-like_GNAT_dom"/>
</dbReference>
<dbReference type="Proteomes" id="UP001523392">
    <property type="component" value="Unassembled WGS sequence"/>
</dbReference>
<dbReference type="EMBL" id="JAFIRR010000010">
    <property type="protein sequence ID" value="MCO6414977.1"/>
    <property type="molecule type" value="Genomic_DNA"/>
</dbReference>
<sequence>MPATAALQDWPCGALPAWSAPWLDAVQDPLGGRLWYETTLAQALPPGAAPVAAMAGPVLLPLLRRGGALASLTTDYSLGWHPLVLPGTDPAALAEAGRALAPLLRRRPPTRLEALAEDDPRLPPLLAGLRAGGLIPLHFRHFGNWREVLPEGMGWAAYLAARPPAHRNTVARKLARAGREFRFECLAAPGPALEAGIADFAAVRAGSWKPAEPAPHFDAALMRALAPTGALRLGLLRNRDDRPLAAQYWVLHRGCAVVPKLFHLEAARAASPGTVLTALMIRRLIEEDGVRALDFGRGDDGYKRLWVGRRRQRMGVLLVDPWHPAGALALARHAAGRLRAALGRAPARDAA</sequence>
<reference evidence="2 3" key="1">
    <citation type="submission" date="2021-12" db="EMBL/GenBank/DDBJ databases">
        <title>Siccirubricoccus leaddurans sp. nov., a high concentration Zn2+ tolerance bacterium.</title>
        <authorList>
            <person name="Cao Y."/>
        </authorList>
    </citation>
    <scope>NUCLEOTIDE SEQUENCE [LARGE SCALE GENOMIC DNA]</scope>
    <source>
        <strain evidence="2 3">KC 17139</strain>
    </source>
</reference>
<feature type="domain" description="BioF2-like acetyltransferase" evidence="1">
    <location>
        <begin position="167"/>
        <end position="304"/>
    </location>
</feature>
<dbReference type="RefSeq" id="WP_252951565.1">
    <property type="nucleotide sequence ID" value="NZ_JAFIRR010000010.1"/>
</dbReference>
<proteinExistence type="predicted"/>
<keyword evidence="3" id="KW-1185">Reference proteome</keyword>
<dbReference type="InterPro" id="IPR016181">
    <property type="entry name" value="Acyl_CoA_acyltransferase"/>
</dbReference>
<evidence type="ECO:0000313" key="2">
    <source>
        <dbReference type="EMBL" id="MCO6414977.1"/>
    </source>
</evidence>
<name>A0ABT1CZY4_9PROT</name>
<accession>A0ABT1CZY4</accession>
<evidence type="ECO:0000259" key="1">
    <source>
        <dbReference type="Pfam" id="PF13480"/>
    </source>
</evidence>
<dbReference type="SUPFAM" id="SSF55729">
    <property type="entry name" value="Acyl-CoA N-acyltransferases (Nat)"/>
    <property type="match status" value="1"/>
</dbReference>
<evidence type="ECO:0000313" key="3">
    <source>
        <dbReference type="Proteomes" id="UP001523392"/>
    </source>
</evidence>
<dbReference type="Pfam" id="PF13480">
    <property type="entry name" value="Acetyltransf_6"/>
    <property type="match status" value="1"/>
</dbReference>
<gene>
    <name evidence="2" type="ORF">JYK14_02140</name>
</gene>
<comment type="caution">
    <text evidence="2">The sequence shown here is derived from an EMBL/GenBank/DDBJ whole genome shotgun (WGS) entry which is preliminary data.</text>
</comment>